<name>A0A5C3MUA7_9AGAM</name>
<dbReference type="Proteomes" id="UP000305948">
    <property type="component" value="Unassembled WGS sequence"/>
</dbReference>
<sequence>MGSLATRLRSIVARSLRKKKSTTVSPGAPTWERYASPSSMPSPTRKPSSKAALLLVPSSPLSPTRKAKRHRISLLTIIDSSPYDHLAPVPRNRKKRAVHLGKLRARKDRAYMQYLIRRKTLHDSCRDVIKCQKARIEDSGGARRKYTEDWVASTVTGDEPTEHSHEVFSQLCASKR</sequence>
<keyword evidence="3" id="KW-1185">Reference proteome</keyword>
<feature type="region of interest" description="Disordered" evidence="1">
    <location>
        <begin position="16"/>
        <end position="50"/>
    </location>
</feature>
<accession>A0A5C3MUA7</accession>
<dbReference type="EMBL" id="ML213518">
    <property type="protein sequence ID" value="TFK48607.1"/>
    <property type="molecule type" value="Genomic_DNA"/>
</dbReference>
<evidence type="ECO:0000313" key="2">
    <source>
        <dbReference type="EMBL" id="TFK48607.1"/>
    </source>
</evidence>
<protein>
    <submittedName>
        <fullName evidence="2">Uncharacterized protein</fullName>
    </submittedName>
</protein>
<organism evidence="2 3">
    <name type="scientific">Heliocybe sulcata</name>
    <dbReference type="NCBI Taxonomy" id="5364"/>
    <lineage>
        <taxon>Eukaryota</taxon>
        <taxon>Fungi</taxon>
        <taxon>Dikarya</taxon>
        <taxon>Basidiomycota</taxon>
        <taxon>Agaricomycotina</taxon>
        <taxon>Agaricomycetes</taxon>
        <taxon>Gloeophyllales</taxon>
        <taxon>Gloeophyllaceae</taxon>
        <taxon>Heliocybe</taxon>
    </lineage>
</organism>
<evidence type="ECO:0000256" key="1">
    <source>
        <dbReference type="SAM" id="MobiDB-lite"/>
    </source>
</evidence>
<evidence type="ECO:0000313" key="3">
    <source>
        <dbReference type="Proteomes" id="UP000305948"/>
    </source>
</evidence>
<gene>
    <name evidence="2" type="ORF">OE88DRAFT_481705</name>
</gene>
<proteinExistence type="predicted"/>
<reference evidence="2 3" key="1">
    <citation type="journal article" date="2019" name="Nat. Ecol. Evol.">
        <title>Megaphylogeny resolves global patterns of mushroom evolution.</title>
        <authorList>
            <person name="Varga T."/>
            <person name="Krizsan K."/>
            <person name="Foldi C."/>
            <person name="Dima B."/>
            <person name="Sanchez-Garcia M."/>
            <person name="Sanchez-Ramirez S."/>
            <person name="Szollosi G.J."/>
            <person name="Szarkandi J.G."/>
            <person name="Papp V."/>
            <person name="Albert L."/>
            <person name="Andreopoulos W."/>
            <person name="Angelini C."/>
            <person name="Antonin V."/>
            <person name="Barry K.W."/>
            <person name="Bougher N.L."/>
            <person name="Buchanan P."/>
            <person name="Buyck B."/>
            <person name="Bense V."/>
            <person name="Catcheside P."/>
            <person name="Chovatia M."/>
            <person name="Cooper J."/>
            <person name="Damon W."/>
            <person name="Desjardin D."/>
            <person name="Finy P."/>
            <person name="Geml J."/>
            <person name="Haridas S."/>
            <person name="Hughes K."/>
            <person name="Justo A."/>
            <person name="Karasinski D."/>
            <person name="Kautmanova I."/>
            <person name="Kiss B."/>
            <person name="Kocsube S."/>
            <person name="Kotiranta H."/>
            <person name="LaButti K.M."/>
            <person name="Lechner B.E."/>
            <person name="Liimatainen K."/>
            <person name="Lipzen A."/>
            <person name="Lukacs Z."/>
            <person name="Mihaltcheva S."/>
            <person name="Morgado L.N."/>
            <person name="Niskanen T."/>
            <person name="Noordeloos M.E."/>
            <person name="Ohm R.A."/>
            <person name="Ortiz-Santana B."/>
            <person name="Ovrebo C."/>
            <person name="Racz N."/>
            <person name="Riley R."/>
            <person name="Savchenko A."/>
            <person name="Shiryaev A."/>
            <person name="Soop K."/>
            <person name="Spirin V."/>
            <person name="Szebenyi C."/>
            <person name="Tomsovsky M."/>
            <person name="Tulloss R.E."/>
            <person name="Uehling J."/>
            <person name="Grigoriev I.V."/>
            <person name="Vagvolgyi C."/>
            <person name="Papp T."/>
            <person name="Martin F.M."/>
            <person name="Miettinen O."/>
            <person name="Hibbett D.S."/>
            <person name="Nagy L.G."/>
        </authorList>
    </citation>
    <scope>NUCLEOTIDE SEQUENCE [LARGE SCALE GENOMIC DNA]</scope>
    <source>
        <strain evidence="2 3">OMC1185</strain>
    </source>
</reference>
<feature type="compositionally biased region" description="Polar residues" evidence="1">
    <location>
        <begin position="36"/>
        <end position="46"/>
    </location>
</feature>
<dbReference type="AlphaFoldDB" id="A0A5C3MUA7"/>